<protein>
    <recommendedName>
        <fullName evidence="4">Cytochrome C oxidase subunit I</fullName>
    </recommendedName>
</protein>
<dbReference type="Proteomes" id="UP000182661">
    <property type="component" value="Unassembled WGS sequence"/>
</dbReference>
<dbReference type="EMBL" id="LSRP01000107">
    <property type="protein sequence ID" value="OJF93364.1"/>
    <property type="molecule type" value="Genomic_DNA"/>
</dbReference>
<dbReference type="InterPro" id="IPR018692">
    <property type="entry name" value="DUF2189"/>
</dbReference>
<feature type="transmembrane region" description="Helical" evidence="1">
    <location>
        <begin position="71"/>
        <end position="91"/>
    </location>
</feature>
<keyword evidence="1" id="KW-0472">Membrane</keyword>
<evidence type="ECO:0000313" key="2">
    <source>
        <dbReference type="EMBL" id="OJF93364.1"/>
    </source>
</evidence>
<feature type="transmembrane region" description="Helical" evidence="1">
    <location>
        <begin position="116"/>
        <end position="142"/>
    </location>
</feature>
<gene>
    <name evidence="2" type="ORF">AX760_04990</name>
</gene>
<dbReference type="OrthoDB" id="9809543at2"/>
<proteinExistence type="predicted"/>
<dbReference type="Pfam" id="PF09955">
    <property type="entry name" value="DUF2189"/>
    <property type="match status" value="1"/>
</dbReference>
<feature type="transmembrane region" description="Helical" evidence="1">
    <location>
        <begin position="179"/>
        <end position="197"/>
    </location>
</feature>
<keyword evidence="3" id="KW-1185">Reference proteome</keyword>
<name>A0A657LNT6_9HYPH</name>
<sequence length="268" mass="28478">MTAFHVMAGPGEALAHPGVRKIAVSDVFDALRLGFDDFRTKPSHYVFLCLIYPIAGVVLATWSSGVNMLPILYPLASGFALLGPVAAIGLYEISRRRERGLDTAWRHAFDVRHSPALPAILAVAAMLLILFVAWLVVAQALYVRFLGEVPPASLAAFMNGIVGTEAGFNLILVGNAVGFVFAAIVLATVVVSFPLLLDRDVGAVSAVETSIRATLANPVPIAVWGLIVAAGLVLGSIPVFVGLAVVMPILGHATWHLYRKLIEPEKPV</sequence>
<evidence type="ECO:0008006" key="4">
    <source>
        <dbReference type="Google" id="ProtNLM"/>
    </source>
</evidence>
<keyword evidence="1" id="KW-0812">Transmembrane</keyword>
<organism evidence="2 3">
    <name type="scientific">Pararhizobium antarcticum</name>
    <dbReference type="NCBI Taxonomy" id="1798805"/>
    <lineage>
        <taxon>Bacteria</taxon>
        <taxon>Pseudomonadati</taxon>
        <taxon>Pseudomonadota</taxon>
        <taxon>Alphaproteobacteria</taxon>
        <taxon>Hyphomicrobiales</taxon>
        <taxon>Rhizobiaceae</taxon>
        <taxon>Rhizobium/Agrobacterium group</taxon>
        <taxon>Pararhizobium</taxon>
    </lineage>
</organism>
<accession>A0A657LNT6</accession>
<keyword evidence="1" id="KW-1133">Transmembrane helix</keyword>
<dbReference type="RefSeq" id="WP_071834503.1">
    <property type="nucleotide sequence ID" value="NZ_LSRP01000107.1"/>
</dbReference>
<evidence type="ECO:0000256" key="1">
    <source>
        <dbReference type="SAM" id="Phobius"/>
    </source>
</evidence>
<feature type="transmembrane region" description="Helical" evidence="1">
    <location>
        <begin position="45"/>
        <end position="65"/>
    </location>
</feature>
<reference evidence="2 3" key="1">
    <citation type="submission" date="2016-02" db="EMBL/GenBank/DDBJ databases">
        <title>Genome sequencing of a beta-galactosidase producing bacteria Rhizobium sp. 59.</title>
        <authorList>
            <person name="Wang D."/>
            <person name="Kot W."/>
            <person name="Qin Y."/>
            <person name="Hansen L."/>
            <person name="Naqvi K."/>
            <person name="Rensing C."/>
        </authorList>
    </citation>
    <scope>NUCLEOTIDE SEQUENCE [LARGE SCALE GENOMIC DNA]</scope>
    <source>
        <strain evidence="2 3">59</strain>
    </source>
</reference>
<evidence type="ECO:0000313" key="3">
    <source>
        <dbReference type="Proteomes" id="UP000182661"/>
    </source>
</evidence>
<feature type="transmembrane region" description="Helical" evidence="1">
    <location>
        <begin position="221"/>
        <end position="250"/>
    </location>
</feature>
<comment type="caution">
    <text evidence="2">The sequence shown here is derived from an EMBL/GenBank/DDBJ whole genome shotgun (WGS) entry which is preliminary data.</text>
</comment>
<dbReference type="AlphaFoldDB" id="A0A657LNT6"/>